<reference evidence="6 7" key="1">
    <citation type="journal article" date="2011" name="J. Bacteriol.">
        <title>Complete genome sequence of the cellulose-degrading bacterium Cellulosilyticum lentocellum.</title>
        <authorList>
            <consortium name="US DOE Joint Genome Institute"/>
            <person name="Miller D.A."/>
            <person name="Suen G."/>
            <person name="Bruce D."/>
            <person name="Copeland A."/>
            <person name="Cheng J.F."/>
            <person name="Detter C."/>
            <person name="Goodwin L.A."/>
            <person name="Han C.S."/>
            <person name="Hauser L.J."/>
            <person name="Land M.L."/>
            <person name="Lapidus A."/>
            <person name="Lucas S."/>
            <person name="Meincke L."/>
            <person name="Pitluck S."/>
            <person name="Tapia R."/>
            <person name="Teshima H."/>
            <person name="Woyke T."/>
            <person name="Fox B.G."/>
            <person name="Angert E.R."/>
            <person name="Currie C.R."/>
        </authorList>
    </citation>
    <scope>NUCLEOTIDE SEQUENCE [LARGE SCALE GENOMIC DNA]</scope>
    <source>
        <strain evidence="7">ATCC 49066 / DSM 5427 / NCIMB 11756 / RHM5</strain>
    </source>
</reference>
<feature type="transmembrane region" description="Helical" evidence="5">
    <location>
        <begin position="135"/>
        <end position="162"/>
    </location>
</feature>
<dbReference type="GO" id="GO:0032259">
    <property type="term" value="P:methylation"/>
    <property type="evidence" value="ECO:0007669"/>
    <property type="project" value="UniProtKB-KW"/>
</dbReference>
<dbReference type="GO" id="GO:0012505">
    <property type="term" value="C:endomembrane system"/>
    <property type="evidence" value="ECO:0007669"/>
    <property type="project" value="UniProtKB-SubCell"/>
</dbReference>
<dbReference type="AlphaFoldDB" id="F2JPP9"/>
<feature type="transmembrane region" description="Helical" evidence="5">
    <location>
        <begin position="81"/>
        <end position="100"/>
    </location>
</feature>
<protein>
    <submittedName>
        <fullName evidence="6">Isoprenylcysteine carboxyl methyltransferase</fullName>
    </submittedName>
</protein>
<keyword evidence="3 5" id="KW-1133">Transmembrane helix</keyword>
<dbReference type="RefSeq" id="WP_013657003.1">
    <property type="nucleotide sequence ID" value="NC_015275.1"/>
</dbReference>
<dbReference type="InterPro" id="IPR007318">
    <property type="entry name" value="Phopholipid_MeTrfase"/>
</dbReference>
<comment type="subcellular location">
    <subcellularLocation>
        <location evidence="1">Endomembrane system</location>
        <topology evidence="1">Multi-pass membrane protein</topology>
    </subcellularLocation>
</comment>
<evidence type="ECO:0000313" key="6">
    <source>
        <dbReference type="EMBL" id="ADZ83709.1"/>
    </source>
</evidence>
<dbReference type="PANTHER" id="PTHR12714:SF9">
    <property type="entry name" value="PROTEIN-S-ISOPRENYLCYSTEINE O-METHYLTRANSFERASE"/>
    <property type="match status" value="1"/>
</dbReference>
<evidence type="ECO:0000256" key="5">
    <source>
        <dbReference type="SAM" id="Phobius"/>
    </source>
</evidence>
<dbReference type="GO" id="GO:0008168">
    <property type="term" value="F:methyltransferase activity"/>
    <property type="evidence" value="ECO:0007669"/>
    <property type="project" value="UniProtKB-KW"/>
</dbReference>
<dbReference type="KEGG" id="cle:Clole_1993"/>
<keyword evidence="7" id="KW-1185">Reference proteome</keyword>
<keyword evidence="6" id="KW-0489">Methyltransferase</keyword>
<keyword evidence="2 5" id="KW-0812">Transmembrane</keyword>
<keyword evidence="6" id="KW-0808">Transferase</keyword>
<evidence type="ECO:0000256" key="1">
    <source>
        <dbReference type="ARBA" id="ARBA00004127"/>
    </source>
</evidence>
<dbReference type="Proteomes" id="UP000008467">
    <property type="component" value="Chromosome"/>
</dbReference>
<evidence type="ECO:0000256" key="4">
    <source>
        <dbReference type="ARBA" id="ARBA00023136"/>
    </source>
</evidence>
<evidence type="ECO:0000256" key="2">
    <source>
        <dbReference type="ARBA" id="ARBA00022692"/>
    </source>
</evidence>
<evidence type="ECO:0000313" key="7">
    <source>
        <dbReference type="Proteomes" id="UP000008467"/>
    </source>
</evidence>
<gene>
    <name evidence="6" type="ordered locus">Clole_1993</name>
</gene>
<accession>F2JPP9</accession>
<keyword evidence="4 5" id="KW-0472">Membrane</keyword>
<dbReference type="Gene3D" id="1.20.120.1630">
    <property type="match status" value="1"/>
</dbReference>
<dbReference type="Pfam" id="PF04191">
    <property type="entry name" value="PEMT"/>
    <property type="match status" value="1"/>
</dbReference>
<proteinExistence type="predicted"/>
<dbReference type="HOGENOM" id="CLU_065200_7_0_9"/>
<organism evidence="6 7">
    <name type="scientific">Cellulosilyticum lentocellum (strain ATCC 49066 / DSM 5427 / NCIMB 11756 / RHM5)</name>
    <name type="common">Clostridium lentocellum</name>
    <dbReference type="NCBI Taxonomy" id="642492"/>
    <lineage>
        <taxon>Bacteria</taxon>
        <taxon>Bacillati</taxon>
        <taxon>Bacillota</taxon>
        <taxon>Clostridia</taxon>
        <taxon>Lachnospirales</taxon>
        <taxon>Cellulosilyticaceae</taxon>
        <taxon>Cellulosilyticum</taxon>
    </lineage>
</organism>
<evidence type="ECO:0000256" key="3">
    <source>
        <dbReference type="ARBA" id="ARBA00022989"/>
    </source>
</evidence>
<sequence length="193" mass="22409">MNNTQLLALLLLVVFYGAYYKKTLLQKKKGIKTNQLGIGNKNQRTIRVEKGLRIASMIIVPIEVISILYNQSQEQLFFKNLGLILIGLGVVFFCMAMWHMRDSWRAGIPATDQTELVTTGIYKWSRNPAFLGFDLTYIGVLIAFYNPVLLVVTIWVMVMMHLQIIEEEKFLKLVFKEAYEVYCQRTGRYLWLV</sequence>
<dbReference type="PANTHER" id="PTHR12714">
    <property type="entry name" value="PROTEIN-S ISOPRENYLCYSTEINE O-METHYLTRANSFERASE"/>
    <property type="match status" value="1"/>
</dbReference>
<dbReference type="STRING" id="642492.Clole_1993"/>
<dbReference type="EMBL" id="CP002582">
    <property type="protein sequence ID" value="ADZ83709.1"/>
    <property type="molecule type" value="Genomic_DNA"/>
</dbReference>
<dbReference type="eggNOG" id="COG2020">
    <property type="taxonomic scope" value="Bacteria"/>
</dbReference>
<name>F2JPP9_CELLD</name>